<dbReference type="InterPro" id="IPR013785">
    <property type="entry name" value="Aldolase_TIM"/>
</dbReference>
<proteinExistence type="inferred from homology"/>
<dbReference type="InterPro" id="IPR000772">
    <property type="entry name" value="Ricin_B_lectin"/>
</dbReference>
<name>A0A917XR19_9ACTN</name>
<dbReference type="EC" id="3.2.1.46" evidence="2"/>
<keyword evidence="3" id="KW-0746">Sphingolipid metabolism</keyword>
<evidence type="ECO:0000256" key="2">
    <source>
        <dbReference type="ARBA" id="ARBA00012657"/>
    </source>
</evidence>
<evidence type="ECO:0000313" key="9">
    <source>
        <dbReference type="Proteomes" id="UP000600365"/>
    </source>
</evidence>
<keyword evidence="6" id="KW-0732">Signal</keyword>
<dbReference type="SUPFAM" id="SSF49899">
    <property type="entry name" value="Concanavalin A-like lectins/glucanases"/>
    <property type="match status" value="1"/>
</dbReference>
<comment type="caution">
    <text evidence="8">The sequence shown here is derived from an EMBL/GenBank/DDBJ whole genome shotgun (WGS) entry which is preliminary data.</text>
</comment>
<evidence type="ECO:0000256" key="4">
    <source>
        <dbReference type="ARBA" id="ARBA00022963"/>
    </source>
</evidence>
<evidence type="ECO:0000256" key="1">
    <source>
        <dbReference type="ARBA" id="ARBA00005637"/>
    </source>
</evidence>
<dbReference type="GO" id="GO:0005764">
    <property type="term" value="C:lysosome"/>
    <property type="evidence" value="ECO:0007669"/>
    <property type="project" value="TreeGrafter"/>
</dbReference>
<dbReference type="PRINTS" id="PR00850">
    <property type="entry name" value="GLHYDRLASE59"/>
</dbReference>
<dbReference type="InterPro" id="IPR049161">
    <property type="entry name" value="GH59_cat"/>
</dbReference>
<reference evidence="8 9" key="1">
    <citation type="journal article" date="2014" name="Int. J. Syst. Evol. Microbiol.">
        <title>Complete genome sequence of Corynebacterium casei LMG S-19264T (=DSM 44701T), isolated from a smear-ripened cheese.</title>
        <authorList>
            <consortium name="US DOE Joint Genome Institute (JGI-PGF)"/>
            <person name="Walter F."/>
            <person name="Albersmeier A."/>
            <person name="Kalinowski J."/>
            <person name="Ruckert C."/>
        </authorList>
    </citation>
    <scope>NUCLEOTIDE SEQUENCE [LARGE SCALE GENOMIC DNA]</scope>
    <source>
        <strain evidence="8 9">CGMCC 4.7111</strain>
    </source>
</reference>
<dbReference type="EMBL" id="BMMM01000001">
    <property type="protein sequence ID" value="GGN49972.1"/>
    <property type="molecule type" value="Genomic_DNA"/>
</dbReference>
<feature type="chain" id="PRO_5036873588" description="galactosylceramidase" evidence="6">
    <location>
        <begin position="36"/>
        <end position="817"/>
    </location>
</feature>
<dbReference type="Gene3D" id="2.60.120.560">
    <property type="entry name" value="Exo-inulinase, domain 1"/>
    <property type="match status" value="1"/>
</dbReference>
<dbReference type="PANTHER" id="PTHR15172:SF1">
    <property type="entry name" value="GALACTOCEREBROSIDASE"/>
    <property type="match status" value="1"/>
</dbReference>
<keyword evidence="9" id="KW-1185">Reference proteome</keyword>
<dbReference type="InterPro" id="IPR001286">
    <property type="entry name" value="Glyco_hydro_59"/>
</dbReference>
<dbReference type="Proteomes" id="UP000600365">
    <property type="component" value="Unassembled WGS sequence"/>
</dbReference>
<dbReference type="SMART" id="SM00458">
    <property type="entry name" value="RICIN"/>
    <property type="match status" value="1"/>
</dbReference>
<evidence type="ECO:0000313" key="8">
    <source>
        <dbReference type="EMBL" id="GGN49972.1"/>
    </source>
</evidence>
<dbReference type="GO" id="GO:0004336">
    <property type="term" value="F:galactosylceramidase activity"/>
    <property type="evidence" value="ECO:0007669"/>
    <property type="project" value="UniProtKB-EC"/>
</dbReference>
<dbReference type="InterPro" id="IPR017853">
    <property type="entry name" value="GH"/>
</dbReference>
<organism evidence="8 9">
    <name type="scientific">Streptomyces albiflavescens</name>
    <dbReference type="NCBI Taxonomy" id="1623582"/>
    <lineage>
        <taxon>Bacteria</taxon>
        <taxon>Bacillati</taxon>
        <taxon>Actinomycetota</taxon>
        <taxon>Actinomycetes</taxon>
        <taxon>Kitasatosporales</taxon>
        <taxon>Streptomycetaceae</taxon>
        <taxon>Streptomyces</taxon>
    </lineage>
</organism>
<dbReference type="Gene3D" id="3.20.20.80">
    <property type="entry name" value="Glycosidases"/>
    <property type="match status" value="1"/>
</dbReference>
<feature type="domain" description="Ricin B lectin" evidence="7">
    <location>
        <begin position="679"/>
        <end position="815"/>
    </location>
</feature>
<dbReference type="Gene3D" id="2.80.10.50">
    <property type="match status" value="1"/>
</dbReference>
<dbReference type="InterPro" id="IPR013320">
    <property type="entry name" value="ConA-like_dom_sf"/>
</dbReference>
<evidence type="ECO:0000259" key="7">
    <source>
        <dbReference type="SMART" id="SM00458"/>
    </source>
</evidence>
<feature type="signal peptide" evidence="6">
    <location>
        <begin position="1"/>
        <end position="35"/>
    </location>
</feature>
<dbReference type="Pfam" id="PF02057">
    <property type="entry name" value="Glyco_hydro_59"/>
    <property type="match status" value="1"/>
</dbReference>
<dbReference type="SUPFAM" id="SSF50370">
    <property type="entry name" value="Ricin B-like lectins"/>
    <property type="match status" value="1"/>
</dbReference>
<protein>
    <recommendedName>
        <fullName evidence="2">galactosylceramidase</fullName>
        <ecNumber evidence="2">3.2.1.46</ecNumber>
    </recommendedName>
    <alternativeName>
        <fullName evidence="5">Galactosylceramidase</fullName>
    </alternativeName>
</protein>
<dbReference type="GO" id="GO:0006683">
    <property type="term" value="P:galactosylceramide catabolic process"/>
    <property type="evidence" value="ECO:0007669"/>
    <property type="project" value="InterPro"/>
</dbReference>
<gene>
    <name evidence="8" type="ORF">GCM10011579_004280</name>
</gene>
<dbReference type="Pfam" id="PF14200">
    <property type="entry name" value="RicinB_lectin_2"/>
    <property type="match status" value="2"/>
</dbReference>
<comment type="similarity">
    <text evidence="1">Belongs to the glycosyl hydrolase 59 family.</text>
</comment>
<dbReference type="AlphaFoldDB" id="A0A917XR19"/>
<dbReference type="SUPFAM" id="SSF51445">
    <property type="entry name" value="(Trans)glycosidases"/>
    <property type="match status" value="1"/>
</dbReference>
<dbReference type="GO" id="GO:0016020">
    <property type="term" value="C:membrane"/>
    <property type="evidence" value="ECO:0007669"/>
    <property type="project" value="GOC"/>
</dbReference>
<evidence type="ECO:0000256" key="5">
    <source>
        <dbReference type="ARBA" id="ARBA00033098"/>
    </source>
</evidence>
<dbReference type="RefSeq" id="WP_268240402.1">
    <property type="nucleotide sequence ID" value="NZ_BMMM01000001.1"/>
</dbReference>
<dbReference type="InterPro" id="IPR035992">
    <property type="entry name" value="Ricin_B-like_lectins"/>
</dbReference>
<evidence type="ECO:0000256" key="3">
    <source>
        <dbReference type="ARBA" id="ARBA00022919"/>
    </source>
</evidence>
<dbReference type="Gene3D" id="3.20.20.70">
    <property type="entry name" value="Aldolase class I"/>
    <property type="match status" value="1"/>
</dbReference>
<keyword evidence="4" id="KW-0443">Lipid metabolism</keyword>
<dbReference type="PANTHER" id="PTHR15172">
    <property type="entry name" value="GALACTOCEREBROSIDASE"/>
    <property type="match status" value="1"/>
</dbReference>
<dbReference type="PROSITE" id="PS50231">
    <property type="entry name" value="RICIN_B_LECTIN"/>
    <property type="match status" value="1"/>
</dbReference>
<keyword evidence="4" id="KW-0442">Lipid degradation</keyword>
<accession>A0A917XR19</accession>
<sequence length="817" mass="86614">MTAMRSPVRLLLIRALLVLAFLASVLGLPAGQAQAATSVTLSGTAAGRVFDGVGAVSGGGGNAKLLYDYPEPQRGQILDYLFKPGYGANISLLKVEIGGDANSTDGAEPSHMHTADDQNYQRGYEWWLMEQAKARNPGIKLAALAWAAPGWIGTSDVWTKNMITYLVNYLRGARDVHGLTIDYLGGWNENGWDSGWFVDLRKALDAGGFGHVQLVGADGGWDVVTDMQNNQAFNDAIAVVGAHYPCEGVSESTGDRCESPAAAQNLGKPLWASENGSQDYNANGPVMARQLSRGYIDAKMTAYINWPLIAALPPGLPFQTTGLMVAPQPWSGQYSVGKGLWVQAHWNQFAKPGWQFADSASGYLSGDRNIGSYVTLKAPGNTDYTTIIETTRATATEQFTARVTDGLPTGTLHVWATNLNSANPSDWFVRQADITPSGGTWSLTLQPGRIYSISTAGGQGKGSASGPASASFPLPHTDGFDAYATGREARYLADQHGSFETAGCGGGRGGQCLRQTAPVAPIPWHPHQSPAYALIGDNSLTDYTVQSDVMFERTGGSVALLGRFGARDYWQVGQINAYYLKVGQAGTWQILRGDTAGALTVLASGTRTALDANTWHKLAFRLQGSTLTAIADGVTLGSAEDTAYGLGPAGLAVGVGENSITSRWRNVQFDNFSITPGTTTTYKIVNRSSGKVLAVAGSSSDDGAAIVQQADTGVASQRWRVVQDGGYVQLVNTRSNRALDVPGFSTTQGTQLVQWTVNGGENQQWTLGTANDGYQTLVNRHSGYLADVSGASGAQDAPVVQWPSNGGANQQWQLEAS</sequence>
<evidence type="ECO:0000256" key="6">
    <source>
        <dbReference type="SAM" id="SignalP"/>
    </source>
</evidence>